<accession>A0A430AID4</accession>
<sequence>MATIENQGVPIQIKMRTTITQGDQTEEFPYNIVGQLFQKSGQTYIRYQESAKIKVTLKVTDTGAVHLLRAGETRTKLTFEKEQTHLTHYQTPYGNVPLSIHTQQLFCEIKEEVTGQIEVHYQLQANGEVLGDYQLYLEFEKEKDQKK</sequence>
<evidence type="ECO:0008006" key="3">
    <source>
        <dbReference type="Google" id="ProtNLM"/>
    </source>
</evidence>
<dbReference type="Gene3D" id="2.40.128.20">
    <property type="match status" value="1"/>
</dbReference>
<organism evidence="1 2">
    <name type="scientific">Vagococcus entomophilus</name>
    <dbReference type="NCBI Taxonomy" id="1160095"/>
    <lineage>
        <taxon>Bacteria</taxon>
        <taxon>Bacillati</taxon>
        <taxon>Bacillota</taxon>
        <taxon>Bacilli</taxon>
        <taxon>Lactobacillales</taxon>
        <taxon>Enterococcaceae</taxon>
        <taxon>Vagococcus</taxon>
    </lineage>
</organism>
<evidence type="ECO:0000313" key="1">
    <source>
        <dbReference type="EMBL" id="RSU07798.1"/>
    </source>
</evidence>
<dbReference type="EMBL" id="NGJZ01000001">
    <property type="protein sequence ID" value="RSU07798.1"/>
    <property type="molecule type" value="Genomic_DNA"/>
</dbReference>
<dbReference type="InterPro" id="IPR015231">
    <property type="entry name" value="DUF1934"/>
</dbReference>
<proteinExistence type="predicted"/>
<dbReference type="RefSeq" id="WP_126821766.1">
    <property type="nucleotide sequence ID" value="NZ_JBHLWU010000001.1"/>
</dbReference>
<reference evidence="1 2" key="1">
    <citation type="submission" date="2017-05" db="EMBL/GenBank/DDBJ databases">
        <title>Vagococcus spp. assemblies.</title>
        <authorList>
            <person name="Gulvik C.A."/>
        </authorList>
    </citation>
    <scope>NUCLEOTIDE SEQUENCE [LARGE SCALE GENOMIC DNA]</scope>
    <source>
        <strain evidence="1 2">DSM 24756</strain>
    </source>
</reference>
<evidence type="ECO:0000313" key="2">
    <source>
        <dbReference type="Proteomes" id="UP000288669"/>
    </source>
</evidence>
<gene>
    <name evidence="1" type="ORF">CBF30_00735</name>
</gene>
<dbReference type="AlphaFoldDB" id="A0A430AID4"/>
<keyword evidence="2" id="KW-1185">Reference proteome</keyword>
<dbReference type="Proteomes" id="UP000288669">
    <property type="component" value="Unassembled WGS sequence"/>
</dbReference>
<dbReference type="Pfam" id="PF09148">
    <property type="entry name" value="DUF1934"/>
    <property type="match status" value="1"/>
</dbReference>
<dbReference type="SUPFAM" id="SSF50814">
    <property type="entry name" value="Lipocalins"/>
    <property type="match status" value="1"/>
</dbReference>
<dbReference type="InterPro" id="IPR012674">
    <property type="entry name" value="Calycin"/>
</dbReference>
<comment type="caution">
    <text evidence="1">The sequence shown here is derived from an EMBL/GenBank/DDBJ whole genome shotgun (WGS) entry which is preliminary data.</text>
</comment>
<dbReference type="OrthoDB" id="2151645at2"/>
<protein>
    <recommendedName>
        <fullName evidence="3">DUF1934 domain-containing protein</fullName>
    </recommendedName>
</protein>
<name>A0A430AID4_9ENTE</name>